<evidence type="ECO:0000256" key="2">
    <source>
        <dbReference type="ARBA" id="ARBA00022617"/>
    </source>
</evidence>
<dbReference type="InterPro" id="IPR004329">
    <property type="entry name" value="CcmE"/>
</dbReference>
<reference evidence="7" key="1">
    <citation type="journal article" date="2019" name="Int. J. Syst. Evol. Microbiol.">
        <title>The Global Catalogue of Microorganisms (GCM) 10K type strain sequencing project: providing services to taxonomists for standard genome sequencing and annotation.</title>
        <authorList>
            <consortium name="The Broad Institute Genomics Platform"/>
            <consortium name="The Broad Institute Genome Sequencing Center for Infectious Disease"/>
            <person name="Wu L."/>
            <person name="Ma J."/>
        </authorList>
    </citation>
    <scope>NUCLEOTIDE SEQUENCE [LARGE SCALE GENOMIC DNA]</scope>
    <source>
        <strain evidence="7">KCTC 23299</strain>
    </source>
</reference>
<comment type="caution">
    <text evidence="6">The sequence shown here is derived from an EMBL/GenBank/DDBJ whole genome shotgun (WGS) entry which is preliminary data.</text>
</comment>
<name>A0ABW6A3N8_9BACT</name>
<evidence type="ECO:0000313" key="6">
    <source>
        <dbReference type="EMBL" id="MFD2919496.1"/>
    </source>
</evidence>
<keyword evidence="2" id="KW-0408">Iron</keyword>
<proteinExistence type="predicted"/>
<dbReference type="Pfam" id="PF03100">
    <property type="entry name" value="CcmE"/>
    <property type="match status" value="1"/>
</dbReference>
<feature type="compositionally biased region" description="Polar residues" evidence="5">
    <location>
        <begin position="135"/>
        <end position="152"/>
    </location>
</feature>
<feature type="compositionally biased region" description="Basic and acidic residues" evidence="5">
    <location>
        <begin position="122"/>
        <end position="134"/>
    </location>
</feature>
<dbReference type="RefSeq" id="WP_386096739.1">
    <property type="nucleotide sequence ID" value="NZ_JBHUOZ010000001.1"/>
</dbReference>
<accession>A0ABW6A3N8</accession>
<keyword evidence="4" id="KW-0472">Membrane</keyword>
<keyword evidence="7" id="KW-1185">Reference proteome</keyword>
<feature type="region of interest" description="Disordered" evidence="5">
    <location>
        <begin position="122"/>
        <end position="159"/>
    </location>
</feature>
<evidence type="ECO:0000256" key="5">
    <source>
        <dbReference type="SAM" id="MobiDB-lite"/>
    </source>
</evidence>
<gene>
    <name evidence="6" type="ORF">ACFS6H_07260</name>
</gene>
<sequence length="159" mass="17773">MKKIHIILLVLVAGTIAFLVTFLQKTTTYDSVNTAMSKPGKYVHLMARWDASEPMEYDAIKNPNHLVFTAVDTLGNKVKVVYSNPKPENFEKSERLVLMGQYEAEKGVFVCKTIQTKCPSKYKEGQEYKDEKTTEPAQSSTKAPQNQPTNALVSIAVAK</sequence>
<evidence type="ECO:0000256" key="3">
    <source>
        <dbReference type="ARBA" id="ARBA00022748"/>
    </source>
</evidence>
<protein>
    <submittedName>
        <fullName evidence="6">Cytochrome c maturation protein CcmE</fullName>
    </submittedName>
</protein>
<keyword evidence="2" id="KW-0349">Heme</keyword>
<comment type="subcellular location">
    <subcellularLocation>
        <location evidence="1">Membrane</location>
    </subcellularLocation>
</comment>
<evidence type="ECO:0000313" key="7">
    <source>
        <dbReference type="Proteomes" id="UP001597511"/>
    </source>
</evidence>
<dbReference type="InterPro" id="IPR012340">
    <property type="entry name" value="NA-bd_OB-fold"/>
</dbReference>
<dbReference type="SUPFAM" id="SSF82093">
    <property type="entry name" value="Heme chaperone CcmE"/>
    <property type="match status" value="1"/>
</dbReference>
<evidence type="ECO:0000256" key="1">
    <source>
        <dbReference type="ARBA" id="ARBA00004370"/>
    </source>
</evidence>
<keyword evidence="3" id="KW-0201">Cytochrome c-type biogenesis</keyword>
<evidence type="ECO:0000256" key="4">
    <source>
        <dbReference type="ARBA" id="ARBA00023136"/>
    </source>
</evidence>
<dbReference type="Proteomes" id="UP001597511">
    <property type="component" value="Unassembled WGS sequence"/>
</dbReference>
<dbReference type="InterPro" id="IPR036127">
    <property type="entry name" value="CcmE-like_sf"/>
</dbReference>
<keyword evidence="2" id="KW-0479">Metal-binding</keyword>
<dbReference type="EMBL" id="JBHUOZ010000001">
    <property type="protein sequence ID" value="MFD2919496.1"/>
    <property type="molecule type" value="Genomic_DNA"/>
</dbReference>
<dbReference type="Gene3D" id="2.40.50.140">
    <property type="entry name" value="Nucleic acid-binding proteins"/>
    <property type="match status" value="1"/>
</dbReference>
<organism evidence="6 7">
    <name type="scientific">Terrimonas rubra</name>
    <dbReference type="NCBI Taxonomy" id="1035890"/>
    <lineage>
        <taxon>Bacteria</taxon>
        <taxon>Pseudomonadati</taxon>
        <taxon>Bacteroidota</taxon>
        <taxon>Chitinophagia</taxon>
        <taxon>Chitinophagales</taxon>
        <taxon>Chitinophagaceae</taxon>
        <taxon>Terrimonas</taxon>
    </lineage>
</organism>